<protein>
    <submittedName>
        <fullName evidence="1">Uncharacterized protein</fullName>
    </submittedName>
</protein>
<proteinExistence type="predicted"/>
<dbReference type="EMBL" id="HBUF01235811">
    <property type="protein sequence ID" value="CAG6675197.1"/>
    <property type="molecule type" value="Transcribed_RNA"/>
</dbReference>
<evidence type="ECO:0000313" key="1">
    <source>
        <dbReference type="EMBL" id="CAG6675188.1"/>
    </source>
</evidence>
<dbReference type="EMBL" id="HBUF01235812">
    <property type="protein sequence ID" value="CAG6675200.1"/>
    <property type="molecule type" value="Transcribed_RNA"/>
</dbReference>
<name>A0A8D8SSU6_9HEMI</name>
<sequence length="110" mass="12305">MFLNFPFIRILHNLSFTASYSMTLFLTLLFTRNPVPYIPVFFSGPLYINVKSGLSILPFPCQRTSCSAMMSILNLSISPATSCIFPGCFRVSTFHVAIVKSLSSNPIRFP</sequence>
<reference evidence="1" key="1">
    <citation type="submission" date="2021-05" db="EMBL/GenBank/DDBJ databases">
        <authorList>
            <person name="Alioto T."/>
            <person name="Alioto T."/>
            <person name="Gomez Garrido J."/>
        </authorList>
    </citation>
    <scope>NUCLEOTIDE SEQUENCE</scope>
</reference>
<dbReference type="AlphaFoldDB" id="A0A8D8SSU6"/>
<dbReference type="EMBL" id="HBUF01235807">
    <property type="protein sequence ID" value="CAG6675188.1"/>
    <property type="molecule type" value="Transcribed_RNA"/>
</dbReference>
<accession>A0A8D8SSU6</accession>
<organism evidence="1">
    <name type="scientific">Cacopsylla melanoneura</name>
    <dbReference type="NCBI Taxonomy" id="428564"/>
    <lineage>
        <taxon>Eukaryota</taxon>
        <taxon>Metazoa</taxon>
        <taxon>Ecdysozoa</taxon>
        <taxon>Arthropoda</taxon>
        <taxon>Hexapoda</taxon>
        <taxon>Insecta</taxon>
        <taxon>Pterygota</taxon>
        <taxon>Neoptera</taxon>
        <taxon>Paraneoptera</taxon>
        <taxon>Hemiptera</taxon>
        <taxon>Sternorrhyncha</taxon>
        <taxon>Psylloidea</taxon>
        <taxon>Psyllidae</taxon>
        <taxon>Psyllinae</taxon>
        <taxon>Cacopsylla</taxon>
    </lineage>
</organism>
<dbReference type="EMBL" id="HBUF01235806">
    <property type="protein sequence ID" value="CAG6675185.1"/>
    <property type="molecule type" value="Transcribed_RNA"/>
</dbReference>